<dbReference type="Proteomes" id="UP000609726">
    <property type="component" value="Unassembled WGS sequence"/>
</dbReference>
<evidence type="ECO:0008006" key="3">
    <source>
        <dbReference type="Google" id="ProtNLM"/>
    </source>
</evidence>
<gene>
    <name evidence="1" type="ORF">F2P45_00630</name>
</gene>
<organism evidence="1 2">
    <name type="scientific">Massilia mucilaginosa</name>
    <dbReference type="NCBI Taxonomy" id="2609282"/>
    <lineage>
        <taxon>Bacteria</taxon>
        <taxon>Pseudomonadati</taxon>
        <taxon>Pseudomonadota</taxon>
        <taxon>Betaproteobacteria</taxon>
        <taxon>Burkholderiales</taxon>
        <taxon>Oxalobacteraceae</taxon>
        <taxon>Telluria group</taxon>
        <taxon>Massilia</taxon>
    </lineage>
</organism>
<sequence>MPIRFEAAIRLTIISLAISSLGGCAILSQDRDTVYVRASGTTHWNLNADNMTREALEVQAGKHWQFAVMSENAYHGHANFPIGQLQAPRLADCKELSADARQTILHRKNPRPDLSQLTLHTRTSMTEAAGWVEWPPATDLISRQTWCKSVEHGLAYRIYEREQDGVVEIAIAFRGTVWDYWPNVKSNLRWFIHWPWTGEDANMVVQNRLTADMARAIVQRHPERVRVPGALRMYSTGHSLGGALAQQFAYAFPPAGYPVKDYPGLKLEQVVVFNPSPVNGWVSVPAKLREANAGGVPVSRVFQHGEALAYVRLLLGYVVPLNDGTCGSGTCLGPKIEEVRYNRLFTEDGKPAVGGWKRLGSPAASHAMRDLAAGLASVAGKIADNYYSDPSSTVTTTALP</sequence>
<proteinExistence type="predicted"/>
<evidence type="ECO:0000313" key="2">
    <source>
        <dbReference type="Proteomes" id="UP000609726"/>
    </source>
</evidence>
<dbReference type="PROSITE" id="PS51257">
    <property type="entry name" value="PROKAR_LIPOPROTEIN"/>
    <property type="match status" value="1"/>
</dbReference>
<reference evidence="1 2" key="1">
    <citation type="submission" date="2019-10" db="EMBL/GenBank/DDBJ databases">
        <title>Taxonomy of Antarctic Massilia spp.: description of Massilia rubra sp. nov., Massilia aquatica sp. nov., Massilia mucilaginosa sp. nov., Massilia frigida sp. nov. isolated from streams, lakes and regoliths.</title>
        <authorList>
            <person name="Holochova P."/>
            <person name="Sedlacek I."/>
            <person name="Kralova S."/>
            <person name="Maslanova I."/>
            <person name="Busse H.-J."/>
            <person name="Stankova E."/>
            <person name="Vrbovska V."/>
            <person name="Kovarovic V."/>
            <person name="Bartak M."/>
            <person name="Svec P."/>
            <person name="Pantucek R."/>
        </authorList>
    </citation>
    <scope>NUCLEOTIDE SEQUENCE [LARGE SCALE GENOMIC DNA]</scope>
    <source>
        <strain evidence="1 2">CCM 8733</strain>
    </source>
</reference>
<keyword evidence="2" id="KW-1185">Reference proteome</keyword>
<evidence type="ECO:0000313" key="1">
    <source>
        <dbReference type="EMBL" id="NHZ87544.1"/>
    </source>
</evidence>
<dbReference type="EMBL" id="WHJH01000001">
    <property type="protein sequence ID" value="NHZ87544.1"/>
    <property type="molecule type" value="Genomic_DNA"/>
</dbReference>
<dbReference type="Gene3D" id="3.40.50.1820">
    <property type="entry name" value="alpha/beta hydrolase"/>
    <property type="match status" value="1"/>
</dbReference>
<dbReference type="RefSeq" id="WP_166869846.1">
    <property type="nucleotide sequence ID" value="NZ_WHJH01000001.1"/>
</dbReference>
<protein>
    <recommendedName>
        <fullName evidence="3">Fungal lipase-like domain-containing protein</fullName>
    </recommendedName>
</protein>
<dbReference type="InterPro" id="IPR029058">
    <property type="entry name" value="AB_hydrolase_fold"/>
</dbReference>
<comment type="caution">
    <text evidence="1">The sequence shown here is derived from an EMBL/GenBank/DDBJ whole genome shotgun (WGS) entry which is preliminary data.</text>
</comment>
<name>A0ABX0NL65_9BURK</name>
<dbReference type="SUPFAM" id="SSF53474">
    <property type="entry name" value="alpha/beta-Hydrolases"/>
    <property type="match status" value="1"/>
</dbReference>
<accession>A0ABX0NL65</accession>